<evidence type="ECO:0000313" key="12">
    <source>
        <dbReference type="EMBL" id="MBB5753852.1"/>
    </source>
</evidence>
<keyword evidence="9" id="KW-0812">Transmembrane</keyword>
<keyword evidence="6" id="KW-0547">Nucleotide-binding</keyword>
<dbReference type="EC" id="2.7.13.3" evidence="3"/>
<dbReference type="EMBL" id="JACHOO010000006">
    <property type="protein sequence ID" value="MBB5753852.1"/>
    <property type="molecule type" value="Genomic_DNA"/>
</dbReference>
<evidence type="ECO:0000256" key="8">
    <source>
        <dbReference type="ARBA" id="ARBA00022840"/>
    </source>
</evidence>
<dbReference type="GO" id="GO:0005524">
    <property type="term" value="F:ATP binding"/>
    <property type="evidence" value="ECO:0007669"/>
    <property type="project" value="UniProtKB-KW"/>
</dbReference>
<dbReference type="GO" id="GO:0007165">
    <property type="term" value="P:signal transduction"/>
    <property type="evidence" value="ECO:0007669"/>
    <property type="project" value="InterPro"/>
</dbReference>
<dbReference type="GO" id="GO:0004673">
    <property type="term" value="F:protein histidine kinase activity"/>
    <property type="evidence" value="ECO:0007669"/>
    <property type="project" value="UniProtKB-EC"/>
</dbReference>
<dbReference type="GO" id="GO:0016020">
    <property type="term" value="C:membrane"/>
    <property type="evidence" value="ECO:0007669"/>
    <property type="project" value="UniProtKB-SubCell"/>
</dbReference>
<evidence type="ECO:0000256" key="6">
    <source>
        <dbReference type="ARBA" id="ARBA00022741"/>
    </source>
</evidence>
<evidence type="ECO:0000256" key="3">
    <source>
        <dbReference type="ARBA" id="ARBA00012438"/>
    </source>
</evidence>
<evidence type="ECO:0000313" key="13">
    <source>
        <dbReference type="Proteomes" id="UP000523821"/>
    </source>
</evidence>
<keyword evidence="4" id="KW-0597">Phosphoprotein</keyword>
<accession>A0A7W9FN99</accession>
<proteinExistence type="predicted"/>
<dbReference type="PANTHER" id="PTHR44936:SF10">
    <property type="entry name" value="SENSOR PROTEIN RSTB"/>
    <property type="match status" value="1"/>
</dbReference>
<sequence>MTDDPAPDREKRPPRRRISLSHKLLFHTVLFVMVTQLAFLVPSIAKFRLQFLEDRLATARAATVLLDSSAWAIVPQSAQDALLRQVDAMAIVLKTGDASRLLAAVAMPPHVDTVVDLREAAPLTATRQAVATLLAFEPRVLRIVGATEDGRALEIVVSDRHLRAAMLTFSIYVLGVSLAISVFAGGFVYFMLNRLFVRPMRRLSEAMVGFSAAPEDTTRIIRPSDRRDEIGVAETELAAMQTALAEQLKQSRHLADLGLAVSKINHDLRNLLASAQLFSDRIGTVADPMVQRFAPKLIATLDRAIDYAQATLAYGRAREPEPNRRLVALAPLAEEVVQSLGLDAHPSVRHELRLPADLEVDADSDQLFRVLLNLCRNAVQAMDGVDDPAIVRRLAIEGDRQGTVVAIRIRDTGPGVPERARQRLFQAFQGSGRPGGTGLGLAIAAEIVRAHGGTIVLLDEPGPGAHFEIVLPDRPASFDRAIRQRAG</sequence>
<keyword evidence="9" id="KW-1133">Transmembrane helix</keyword>
<dbReference type="RefSeq" id="WP_183857040.1">
    <property type="nucleotide sequence ID" value="NZ_JACHOO010000006.1"/>
</dbReference>
<dbReference type="InterPro" id="IPR005467">
    <property type="entry name" value="His_kinase_dom"/>
</dbReference>
<dbReference type="PROSITE" id="PS50885">
    <property type="entry name" value="HAMP"/>
    <property type="match status" value="1"/>
</dbReference>
<feature type="domain" description="Histidine kinase" evidence="10">
    <location>
        <begin position="263"/>
        <end position="475"/>
    </location>
</feature>
<keyword evidence="9" id="KW-0472">Membrane</keyword>
<feature type="transmembrane region" description="Helical" evidence="9">
    <location>
        <begin position="169"/>
        <end position="192"/>
    </location>
</feature>
<dbReference type="Pfam" id="PF02518">
    <property type="entry name" value="HATPase_c"/>
    <property type="match status" value="1"/>
</dbReference>
<dbReference type="AlphaFoldDB" id="A0A7W9FN99"/>
<organism evidence="12 13">
    <name type="scientific">Prosthecomicrobium pneumaticum</name>
    <dbReference type="NCBI Taxonomy" id="81895"/>
    <lineage>
        <taxon>Bacteria</taxon>
        <taxon>Pseudomonadati</taxon>
        <taxon>Pseudomonadota</taxon>
        <taxon>Alphaproteobacteria</taxon>
        <taxon>Hyphomicrobiales</taxon>
        <taxon>Kaistiaceae</taxon>
        <taxon>Prosthecomicrobium</taxon>
    </lineage>
</organism>
<protein>
    <recommendedName>
        <fullName evidence="3">histidine kinase</fullName>
        <ecNumber evidence="3">2.7.13.3</ecNumber>
    </recommendedName>
</protein>
<comment type="subcellular location">
    <subcellularLocation>
        <location evidence="2">Membrane</location>
    </subcellularLocation>
</comment>
<dbReference type="CDD" id="cd00075">
    <property type="entry name" value="HATPase"/>
    <property type="match status" value="1"/>
</dbReference>
<dbReference type="SMART" id="SM00387">
    <property type="entry name" value="HATPase_c"/>
    <property type="match status" value="1"/>
</dbReference>
<evidence type="ECO:0000259" key="10">
    <source>
        <dbReference type="PROSITE" id="PS50109"/>
    </source>
</evidence>
<evidence type="ECO:0000259" key="11">
    <source>
        <dbReference type="PROSITE" id="PS50885"/>
    </source>
</evidence>
<evidence type="ECO:0000256" key="9">
    <source>
        <dbReference type="SAM" id="Phobius"/>
    </source>
</evidence>
<evidence type="ECO:0000256" key="2">
    <source>
        <dbReference type="ARBA" id="ARBA00004370"/>
    </source>
</evidence>
<keyword evidence="7 12" id="KW-0418">Kinase</keyword>
<comment type="catalytic activity">
    <reaction evidence="1">
        <text>ATP + protein L-histidine = ADP + protein N-phospho-L-histidine.</text>
        <dbReference type="EC" id="2.7.13.3"/>
    </reaction>
</comment>
<dbReference type="Gene3D" id="3.30.565.10">
    <property type="entry name" value="Histidine kinase-like ATPase, C-terminal domain"/>
    <property type="match status" value="1"/>
</dbReference>
<evidence type="ECO:0000256" key="1">
    <source>
        <dbReference type="ARBA" id="ARBA00000085"/>
    </source>
</evidence>
<dbReference type="InterPro" id="IPR036890">
    <property type="entry name" value="HATPase_C_sf"/>
</dbReference>
<dbReference type="Gene3D" id="6.10.340.10">
    <property type="match status" value="1"/>
</dbReference>
<dbReference type="PRINTS" id="PR00344">
    <property type="entry name" value="BCTRLSENSOR"/>
</dbReference>
<dbReference type="InterPro" id="IPR004358">
    <property type="entry name" value="Sig_transdc_His_kin-like_C"/>
</dbReference>
<gene>
    <name evidence="12" type="ORF">GGQ63_002927</name>
</gene>
<evidence type="ECO:0000256" key="7">
    <source>
        <dbReference type="ARBA" id="ARBA00022777"/>
    </source>
</evidence>
<evidence type="ECO:0000256" key="5">
    <source>
        <dbReference type="ARBA" id="ARBA00022679"/>
    </source>
</evidence>
<dbReference type="InterPro" id="IPR003660">
    <property type="entry name" value="HAMP_dom"/>
</dbReference>
<keyword evidence="13" id="KW-1185">Reference proteome</keyword>
<dbReference type="InterPro" id="IPR050980">
    <property type="entry name" value="2C_sensor_his_kinase"/>
</dbReference>
<keyword evidence="5" id="KW-0808">Transferase</keyword>
<keyword evidence="8" id="KW-0067">ATP-binding</keyword>
<dbReference type="PANTHER" id="PTHR44936">
    <property type="entry name" value="SENSOR PROTEIN CREC"/>
    <property type="match status" value="1"/>
</dbReference>
<dbReference type="InterPro" id="IPR003594">
    <property type="entry name" value="HATPase_dom"/>
</dbReference>
<feature type="domain" description="HAMP" evidence="11">
    <location>
        <begin position="194"/>
        <end position="249"/>
    </location>
</feature>
<dbReference type="PROSITE" id="PS50109">
    <property type="entry name" value="HIS_KIN"/>
    <property type="match status" value="1"/>
</dbReference>
<dbReference type="SUPFAM" id="SSF55874">
    <property type="entry name" value="ATPase domain of HSP90 chaperone/DNA topoisomerase II/histidine kinase"/>
    <property type="match status" value="1"/>
</dbReference>
<reference evidence="12 13" key="1">
    <citation type="submission" date="2020-08" db="EMBL/GenBank/DDBJ databases">
        <title>Genomic Encyclopedia of Type Strains, Phase IV (KMG-IV): sequencing the most valuable type-strain genomes for metagenomic binning, comparative biology and taxonomic classification.</title>
        <authorList>
            <person name="Goeker M."/>
        </authorList>
    </citation>
    <scope>NUCLEOTIDE SEQUENCE [LARGE SCALE GENOMIC DNA]</scope>
    <source>
        <strain evidence="12 13">DSM 16268</strain>
    </source>
</reference>
<name>A0A7W9FN99_9HYPH</name>
<dbReference type="Proteomes" id="UP000523821">
    <property type="component" value="Unassembled WGS sequence"/>
</dbReference>
<comment type="caution">
    <text evidence="12">The sequence shown here is derived from an EMBL/GenBank/DDBJ whole genome shotgun (WGS) entry which is preliminary data.</text>
</comment>
<feature type="transmembrane region" description="Helical" evidence="9">
    <location>
        <begin position="24"/>
        <end position="45"/>
    </location>
</feature>
<evidence type="ECO:0000256" key="4">
    <source>
        <dbReference type="ARBA" id="ARBA00022553"/>
    </source>
</evidence>